<dbReference type="Proteomes" id="UP000244450">
    <property type="component" value="Unassembled WGS sequence"/>
</dbReference>
<comment type="caution">
    <text evidence="2">The sequence shown here is derived from an EMBL/GenBank/DDBJ whole genome shotgun (WGS) entry which is preliminary data.</text>
</comment>
<evidence type="ECO:0000256" key="1">
    <source>
        <dbReference type="SAM" id="SignalP"/>
    </source>
</evidence>
<dbReference type="AlphaFoldDB" id="A0A2T7BBQ5"/>
<dbReference type="InterPro" id="IPR025345">
    <property type="entry name" value="DUF4249"/>
</dbReference>
<keyword evidence="1" id="KW-0732">Signal</keyword>
<dbReference type="RefSeq" id="WP_108689407.1">
    <property type="nucleotide sequence ID" value="NZ_QCYK01000004.1"/>
</dbReference>
<feature type="signal peptide" evidence="1">
    <location>
        <begin position="1"/>
        <end position="20"/>
    </location>
</feature>
<organism evidence="2 3">
    <name type="scientific">Chitinophaga parva</name>
    <dbReference type="NCBI Taxonomy" id="2169414"/>
    <lineage>
        <taxon>Bacteria</taxon>
        <taxon>Pseudomonadati</taxon>
        <taxon>Bacteroidota</taxon>
        <taxon>Chitinophagia</taxon>
        <taxon>Chitinophagales</taxon>
        <taxon>Chitinophagaceae</taxon>
        <taxon>Chitinophaga</taxon>
    </lineage>
</organism>
<sequence>MQKYSLLILVALGLFFTACTDTINLNVPNKKNYPVLDAVITDQPGVQKIRFTSSVPYQDNNAAPVLSDATMTLFDLTSNNSYPFRFGADGYYSYDPGTGKSIGILGHVYKLHIEYKGDIYEAYDTIKRIPEIDSITYKYKSKDDNIAGKEGYFARVFITDIKGATDYYWLRAYRNNLQTRNTDAFAVDGAFDEGVADGFQLIMPLSESITRDDKPYQLGDTVIVQFSSLSYPTYNFMNQAYNQINNGGLFATVLENVKSNALNTVPSSSNKILGWFSTTSVRYKSIIIQK</sequence>
<dbReference type="PROSITE" id="PS51257">
    <property type="entry name" value="PROKAR_LIPOPROTEIN"/>
    <property type="match status" value="1"/>
</dbReference>
<protein>
    <recommendedName>
        <fullName evidence="4">DUF4249 domain-containing protein</fullName>
    </recommendedName>
</protein>
<feature type="chain" id="PRO_5015669108" description="DUF4249 domain-containing protein" evidence="1">
    <location>
        <begin position="21"/>
        <end position="290"/>
    </location>
</feature>
<evidence type="ECO:0000313" key="3">
    <source>
        <dbReference type="Proteomes" id="UP000244450"/>
    </source>
</evidence>
<evidence type="ECO:0000313" key="2">
    <source>
        <dbReference type="EMBL" id="PUZ21758.1"/>
    </source>
</evidence>
<dbReference type="Pfam" id="PF14054">
    <property type="entry name" value="DUF4249"/>
    <property type="match status" value="1"/>
</dbReference>
<reference evidence="2 3" key="1">
    <citation type="submission" date="2018-04" db="EMBL/GenBank/DDBJ databases">
        <title>Chitinophaga fuyangensis sp. nov., isolated from soil in a chemical factory.</title>
        <authorList>
            <person name="Chen K."/>
        </authorList>
    </citation>
    <scope>NUCLEOTIDE SEQUENCE [LARGE SCALE GENOMIC DNA]</scope>
    <source>
        <strain evidence="2 3">LY-1</strain>
    </source>
</reference>
<keyword evidence="3" id="KW-1185">Reference proteome</keyword>
<evidence type="ECO:0008006" key="4">
    <source>
        <dbReference type="Google" id="ProtNLM"/>
    </source>
</evidence>
<proteinExistence type="predicted"/>
<accession>A0A2T7BBQ5</accession>
<dbReference type="EMBL" id="QCYK01000004">
    <property type="protein sequence ID" value="PUZ21758.1"/>
    <property type="molecule type" value="Genomic_DNA"/>
</dbReference>
<name>A0A2T7BBQ5_9BACT</name>
<dbReference type="OrthoDB" id="1117670at2"/>
<gene>
    <name evidence="2" type="ORF">DCC81_24530</name>
</gene>